<feature type="domain" description="EamA" evidence="3">
    <location>
        <begin position="157"/>
        <end position="282"/>
    </location>
</feature>
<feature type="transmembrane region" description="Helical" evidence="2">
    <location>
        <begin position="213"/>
        <end position="231"/>
    </location>
</feature>
<dbReference type="PANTHER" id="PTHR22911">
    <property type="entry name" value="ACYL-MALONYL CONDENSING ENZYME-RELATED"/>
    <property type="match status" value="1"/>
</dbReference>
<sequence length="285" mass="27888">MGVVLALGAAIAYGLSDFIGGLVSRRTTPWPVALLAGVGGLVGAAVLALVVPGEPTRADLLWGAASGLGSGTGSAFLYRGFATGRMGVVAPVSAVGAAVVPVVVAVATGERPSSLVAIGIVLALPGIWFVARGPEATLDPAAPPERDAPAASGLVDGALAGLGFGVLFVALGQVPDGAGFWPLATGQATALLSIGVLATALGASWVPTARSEWWGAVAGVIATGAVLLFLLASQTDLLTVAAVLTSLYPAFTILLAAVVLHERIYRGQAAGLALCGAAVALVAAG</sequence>
<dbReference type="InterPro" id="IPR037185">
    <property type="entry name" value="EmrE-like"/>
</dbReference>
<dbReference type="RefSeq" id="WP_149750984.1">
    <property type="nucleotide sequence ID" value="NZ_VUJW01000008.1"/>
</dbReference>
<dbReference type="EMBL" id="VUJW01000008">
    <property type="protein sequence ID" value="KAA1426402.1"/>
    <property type="molecule type" value="Genomic_DNA"/>
</dbReference>
<comment type="similarity">
    <text evidence="1">Belongs to the EamA transporter family.</text>
</comment>
<dbReference type="Gene3D" id="1.10.3730.20">
    <property type="match status" value="1"/>
</dbReference>
<feature type="transmembrane region" description="Helical" evidence="2">
    <location>
        <begin position="151"/>
        <end position="171"/>
    </location>
</feature>
<feature type="transmembrane region" description="Helical" evidence="2">
    <location>
        <begin position="114"/>
        <end position="131"/>
    </location>
</feature>
<dbReference type="Proteomes" id="UP000324351">
    <property type="component" value="Unassembled WGS sequence"/>
</dbReference>
<feature type="transmembrane region" description="Helical" evidence="2">
    <location>
        <begin position="32"/>
        <end position="51"/>
    </location>
</feature>
<comment type="caution">
    <text evidence="4">The sequence shown here is derived from an EMBL/GenBank/DDBJ whole genome shotgun (WGS) entry which is preliminary data.</text>
</comment>
<dbReference type="PANTHER" id="PTHR22911:SF137">
    <property type="entry name" value="SOLUTE CARRIER FAMILY 35 MEMBER G2-RELATED"/>
    <property type="match status" value="1"/>
</dbReference>
<accession>A0A5B1M0E9</accession>
<evidence type="ECO:0000256" key="2">
    <source>
        <dbReference type="SAM" id="Phobius"/>
    </source>
</evidence>
<gene>
    <name evidence="4" type="ORF">F0U47_13415</name>
</gene>
<feature type="transmembrane region" description="Helical" evidence="2">
    <location>
        <begin position="60"/>
        <end position="81"/>
    </location>
</feature>
<name>A0A5B1M0E9_9ACTN</name>
<feature type="transmembrane region" description="Helical" evidence="2">
    <location>
        <begin position="87"/>
        <end position="107"/>
    </location>
</feature>
<dbReference type="GO" id="GO:0016020">
    <property type="term" value="C:membrane"/>
    <property type="evidence" value="ECO:0007669"/>
    <property type="project" value="InterPro"/>
</dbReference>
<protein>
    <submittedName>
        <fullName evidence="4">EamA family transporter</fullName>
    </submittedName>
</protein>
<keyword evidence="2" id="KW-0812">Transmembrane</keyword>
<dbReference type="SUPFAM" id="SSF103481">
    <property type="entry name" value="Multidrug resistance efflux transporter EmrE"/>
    <property type="match status" value="2"/>
</dbReference>
<keyword evidence="2" id="KW-1133">Transmembrane helix</keyword>
<reference evidence="4 5" key="2">
    <citation type="submission" date="2019-09" db="EMBL/GenBank/DDBJ databases">
        <authorList>
            <person name="Jin C."/>
        </authorList>
    </citation>
    <scope>NUCLEOTIDE SEQUENCE [LARGE SCALE GENOMIC DNA]</scope>
    <source>
        <strain evidence="4 5">BN140041</strain>
    </source>
</reference>
<keyword evidence="5" id="KW-1185">Reference proteome</keyword>
<dbReference type="AlphaFoldDB" id="A0A5B1M0E9"/>
<organism evidence="4 5">
    <name type="scientific">Nocardioides antri</name>
    <dbReference type="NCBI Taxonomy" id="2607659"/>
    <lineage>
        <taxon>Bacteria</taxon>
        <taxon>Bacillati</taxon>
        <taxon>Actinomycetota</taxon>
        <taxon>Actinomycetes</taxon>
        <taxon>Propionibacteriales</taxon>
        <taxon>Nocardioidaceae</taxon>
        <taxon>Nocardioides</taxon>
    </lineage>
</organism>
<evidence type="ECO:0000313" key="4">
    <source>
        <dbReference type="EMBL" id="KAA1426402.1"/>
    </source>
</evidence>
<feature type="domain" description="EamA" evidence="3">
    <location>
        <begin position="1"/>
        <end position="131"/>
    </location>
</feature>
<evidence type="ECO:0000259" key="3">
    <source>
        <dbReference type="Pfam" id="PF00892"/>
    </source>
</evidence>
<dbReference type="InterPro" id="IPR000620">
    <property type="entry name" value="EamA_dom"/>
</dbReference>
<proteinExistence type="inferred from homology"/>
<reference evidence="4 5" key="1">
    <citation type="submission" date="2019-09" db="EMBL/GenBank/DDBJ databases">
        <title>Nocardioides panacisoli sp. nov., isolated from the soil of a ginseng field.</title>
        <authorList>
            <person name="Cho C."/>
        </authorList>
    </citation>
    <scope>NUCLEOTIDE SEQUENCE [LARGE SCALE GENOMIC DNA]</scope>
    <source>
        <strain evidence="4 5">BN140041</strain>
    </source>
</reference>
<evidence type="ECO:0000313" key="5">
    <source>
        <dbReference type="Proteomes" id="UP000324351"/>
    </source>
</evidence>
<feature type="transmembrane region" description="Helical" evidence="2">
    <location>
        <begin position="183"/>
        <end position="207"/>
    </location>
</feature>
<evidence type="ECO:0000256" key="1">
    <source>
        <dbReference type="ARBA" id="ARBA00007362"/>
    </source>
</evidence>
<keyword evidence="2" id="KW-0472">Membrane</keyword>
<dbReference type="Pfam" id="PF00892">
    <property type="entry name" value="EamA"/>
    <property type="match status" value="2"/>
</dbReference>
<feature type="transmembrane region" description="Helical" evidence="2">
    <location>
        <begin position="238"/>
        <end position="259"/>
    </location>
</feature>